<sequence>MAALAVTVPVVAQNYNRNPAFGTFRLGAGFSPDPYSINVRAGGTRNAAQLGSACAGSIADAPDVRIQYQAGSFPLSFTVRSNSDTTLVINDPNGRWYCDDDSAGNLDPLVRFNQPSSGQYDVWIGHYEGGSGVRARLDVSEY</sequence>
<accession>A0A917QFE6</accession>
<name>A0A917QFE6_9HYPH</name>
<organism evidence="1 2">
    <name type="scientific">Salinarimonas ramus</name>
    <dbReference type="NCBI Taxonomy" id="690164"/>
    <lineage>
        <taxon>Bacteria</taxon>
        <taxon>Pseudomonadati</taxon>
        <taxon>Pseudomonadota</taxon>
        <taxon>Alphaproteobacteria</taxon>
        <taxon>Hyphomicrobiales</taxon>
        <taxon>Salinarimonadaceae</taxon>
        <taxon>Salinarimonas</taxon>
    </lineage>
</organism>
<dbReference type="EMBL" id="BMMF01000013">
    <property type="protein sequence ID" value="GGK48072.1"/>
    <property type="molecule type" value="Genomic_DNA"/>
</dbReference>
<keyword evidence="2" id="KW-1185">Reference proteome</keyword>
<evidence type="ECO:0000313" key="2">
    <source>
        <dbReference type="Proteomes" id="UP000600449"/>
    </source>
</evidence>
<comment type="caution">
    <text evidence="1">The sequence shown here is derived from an EMBL/GenBank/DDBJ whole genome shotgun (WGS) entry which is preliminary data.</text>
</comment>
<dbReference type="Proteomes" id="UP000600449">
    <property type="component" value="Unassembled WGS sequence"/>
</dbReference>
<dbReference type="AlphaFoldDB" id="A0A917QFE6"/>
<gene>
    <name evidence="1" type="ORF">GCM10011322_38780</name>
</gene>
<evidence type="ECO:0000313" key="1">
    <source>
        <dbReference type="EMBL" id="GGK48072.1"/>
    </source>
</evidence>
<reference evidence="1 2" key="1">
    <citation type="journal article" date="2014" name="Int. J. Syst. Evol. Microbiol.">
        <title>Complete genome sequence of Corynebacterium casei LMG S-19264T (=DSM 44701T), isolated from a smear-ripened cheese.</title>
        <authorList>
            <consortium name="US DOE Joint Genome Institute (JGI-PGF)"/>
            <person name="Walter F."/>
            <person name="Albersmeier A."/>
            <person name="Kalinowski J."/>
            <person name="Ruckert C."/>
        </authorList>
    </citation>
    <scope>NUCLEOTIDE SEQUENCE [LARGE SCALE GENOMIC DNA]</scope>
    <source>
        <strain evidence="1 2">CGMCC 1.9161</strain>
    </source>
</reference>
<protein>
    <submittedName>
        <fullName evidence="1">Peptidase S1</fullName>
    </submittedName>
</protein>
<proteinExistence type="predicted"/>